<dbReference type="EMBL" id="MPTB01000028">
    <property type="protein sequence ID" value="OMD45073.1"/>
    <property type="molecule type" value="Genomic_DNA"/>
</dbReference>
<protein>
    <submittedName>
        <fullName evidence="1">Uncharacterized protein</fullName>
    </submittedName>
</protein>
<evidence type="ECO:0000313" key="1">
    <source>
        <dbReference type="EMBL" id="OMD45073.1"/>
    </source>
</evidence>
<proteinExistence type="predicted"/>
<dbReference type="RefSeq" id="WP_076112597.1">
    <property type="nucleotide sequence ID" value="NZ_MPTB01000028.1"/>
</dbReference>
<gene>
    <name evidence="1" type="ORF">BSK56_21005</name>
</gene>
<accession>A0ABX3H3X3</accession>
<sequence length="569" mass="65855">MDRKLDVTELDVAIDNRMKVIPQALNSRYVRIIDQLLPNDDRFSWKQLNCFYKPLGMIFGSFQQQYNSLFLMYVTYYSTYMAESWFQEVPMSMEDLLESFFEYYEDYLKKRFLLDIQTHTVVDEADFRRRIVEQIDRNARVLVPGDLYTIYYDNWYKAKHHQHFFLIKGYDQLRDICYVLDSLQIDGGTNALYKDFTIPFNMLYDTLAGYAHTFAKQEGTMFFWTVSDHGNSTCGLSMEDALKDHLVHLREVEAGKVEVKYPEREITRVINANGYDHNTSRLLESTFLVMNMRSVYYQLVFSFIEQAGAEKPEVDSLRASREQLDVEWGQVKSKLIYKTLKHKLDFADVDSSIKVLIGKEDCFRSQLIGVLSGAVQGSGEFSTADTHSSSFTPINEKNAEIVIQQDQIILIHTSEKLNLSSIAYDNAPQALMAVGEHKNCNLEAKVQINASVGRYFKSGLMLKFGNGTKLLFGTNQGQSLQIEHLGVLNDLMYDEVFLDNPFFLKISKMDNIYTMSYKIKQSEQYTEVYSFHCDEKALAAGFYSLTFEPLDLKSVFSEYKFTEEELSGI</sequence>
<organism evidence="1 2">
    <name type="scientific">Paenibacillus borealis</name>
    <dbReference type="NCBI Taxonomy" id="160799"/>
    <lineage>
        <taxon>Bacteria</taxon>
        <taxon>Bacillati</taxon>
        <taxon>Bacillota</taxon>
        <taxon>Bacilli</taxon>
        <taxon>Bacillales</taxon>
        <taxon>Paenibacillaceae</taxon>
        <taxon>Paenibacillus</taxon>
    </lineage>
</organism>
<keyword evidence="2" id="KW-1185">Reference proteome</keyword>
<evidence type="ECO:0000313" key="2">
    <source>
        <dbReference type="Proteomes" id="UP000187412"/>
    </source>
</evidence>
<name>A0ABX3H3X3_PAEBO</name>
<dbReference type="Proteomes" id="UP000187412">
    <property type="component" value="Unassembled WGS sequence"/>
</dbReference>
<comment type="caution">
    <text evidence="1">The sequence shown here is derived from an EMBL/GenBank/DDBJ whole genome shotgun (WGS) entry which is preliminary data.</text>
</comment>
<reference evidence="1 2" key="1">
    <citation type="submission" date="2016-10" db="EMBL/GenBank/DDBJ databases">
        <title>Paenibacillus species isolates.</title>
        <authorList>
            <person name="Beno S.M."/>
        </authorList>
    </citation>
    <scope>NUCLEOTIDE SEQUENCE [LARGE SCALE GENOMIC DNA]</scope>
    <source>
        <strain evidence="1 2">FSL H7-0744</strain>
    </source>
</reference>